<dbReference type="CDD" id="cd23814">
    <property type="entry name" value="UEV_AKTIP"/>
    <property type="match status" value="1"/>
</dbReference>
<dbReference type="Proteomes" id="UP000053328">
    <property type="component" value="Unassembled WGS sequence"/>
</dbReference>
<feature type="domain" description="UBC core" evidence="2">
    <location>
        <begin position="9"/>
        <end position="170"/>
    </location>
</feature>
<dbReference type="OrthoDB" id="5596422at2759"/>
<dbReference type="Gene3D" id="3.10.110.10">
    <property type="entry name" value="Ubiquitin Conjugating Enzyme"/>
    <property type="match status" value="1"/>
</dbReference>
<reference evidence="3 4" key="1">
    <citation type="submission" date="2015-01" db="EMBL/GenBank/DDBJ databases">
        <title>The Genome Sequence of Exophiala spinifera CBS89968.</title>
        <authorList>
            <consortium name="The Broad Institute Genomics Platform"/>
            <person name="Cuomo C."/>
            <person name="de Hoog S."/>
            <person name="Gorbushina A."/>
            <person name="Stielow B."/>
            <person name="Teixiera M."/>
            <person name="Abouelleil A."/>
            <person name="Chapman S.B."/>
            <person name="Priest M."/>
            <person name="Young S.K."/>
            <person name="Wortman J."/>
            <person name="Nusbaum C."/>
            <person name="Birren B."/>
        </authorList>
    </citation>
    <scope>NUCLEOTIDE SEQUENCE [LARGE SCALE GENOMIC DNA]</scope>
    <source>
        <strain evidence="3 4">CBS 89968</strain>
    </source>
</reference>
<proteinExistence type="predicted"/>
<organism evidence="3 4">
    <name type="scientific">Exophiala spinifera</name>
    <dbReference type="NCBI Taxonomy" id="91928"/>
    <lineage>
        <taxon>Eukaryota</taxon>
        <taxon>Fungi</taxon>
        <taxon>Dikarya</taxon>
        <taxon>Ascomycota</taxon>
        <taxon>Pezizomycotina</taxon>
        <taxon>Eurotiomycetes</taxon>
        <taxon>Chaetothyriomycetidae</taxon>
        <taxon>Chaetothyriales</taxon>
        <taxon>Herpotrichiellaceae</taxon>
        <taxon>Exophiala</taxon>
    </lineage>
</organism>
<dbReference type="PROSITE" id="PS50127">
    <property type="entry name" value="UBC_2"/>
    <property type="match status" value="1"/>
</dbReference>
<dbReference type="SUPFAM" id="SSF54495">
    <property type="entry name" value="UBC-like"/>
    <property type="match status" value="1"/>
</dbReference>
<dbReference type="VEuPathDB" id="FungiDB:PV08_11362"/>
<evidence type="ECO:0000313" key="3">
    <source>
        <dbReference type="EMBL" id="KIW10400.1"/>
    </source>
</evidence>
<keyword evidence="4" id="KW-1185">Reference proteome</keyword>
<dbReference type="GeneID" id="27338445"/>
<dbReference type="SMART" id="SM00212">
    <property type="entry name" value="UBCc"/>
    <property type="match status" value="1"/>
</dbReference>
<feature type="region of interest" description="Disordered" evidence="1">
    <location>
        <begin position="221"/>
        <end position="249"/>
    </location>
</feature>
<evidence type="ECO:0000256" key="1">
    <source>
        <dbReference type="SAM" id="MobiDB-lite"/>
    </source>
</evidence>
<evidence type="ECO:0000259" key="2">
    <source>
        <dbReference type="PROSITE" id="PS50127"/>
    </source>
</evidence>
<dbReference type="RefSeq" id="XP_016230616.1">
    <property type="nucleotide sequence ID" value="XM_016385672.1"/>
</dbReference>
<sequence>MSTLLLPSFRRQQLVLDFSALKDCCPEGVYLSLVPGNPSLWTAVLFVRDGPYAGAVLRFDITFPESYPAQPPQIVFSSDIFHPLVVPQTTYTFSASVADTTSTISASDNDKLRPGEFSLRYGFPHWFRQRNVKLAADEGVHDDAVKPKQETSTSGSGTQNVDGLVAHSGGNEEIRDRKGLLLKLISHIKSAFEDADMLDNMPLEAAGDPSAWHAWRAHRGLSKKEVRAKSPTVGNGGSPSSPKNPGEWKWDGVWESRVNNGIEASINEVTLFGSATGARPGKGGSVDLTTLDMRQRAAANAHRQIRFSKLDDEHYREVMSSISKANTALPA</sequence>
<dbReference type="InterPro" id="IPR000608">
    <property type="entry name" value="UBC"/>
</dbReference>
<accession>A0A0D2AVB5</accession>
<dbReference type="EMBL" id="KN847500">
    <property type="protein sequence ID" value="KIW10400.1"/>
    <property type="molecule type" value="Genomic_DNA"/>
</dbReference>
<dbReference type="InterPro" id="IPR016135">
    <property type="entry name" value="UBQ-conjugating_enzyme/RWD"/>
</dbReference>
<dbReference type="Pfam" id="PF00179">
    <property type="entry name" value="UQ_con"/>
    <property type="match status" value="1"/>
</dbReference>
<dbReference type="AlphaFoldDB" id="A0A0D2AVB5"/>
<gene>
    <name evidence="3" type="ORF">PV08_11362</name>
</gene>
<name>A0A0D2AVB5_9EURO</name>
<dbReference type="HOGENOM" id="CLU_040072_0_0_1"/>
<protein>
    <recommendedName>
        <fullName evidence="2">UBC core domain-containing protein</fullName>
    </recommendedName>
</protein>
<evidence type="ECO:0000313" key="4">
    <source>
        <dbReference type="Proteomes" id="UP000053328"/>
    </source>
</evidence>
<dbReference type="STRING" id="91928.A0A0D2AVB5"/>
<feature type="compositionally biased region" description="Polar residues" evidence="1">
    <location>
        <begin position="150"/>
        <end position="161"/>
    </location>
</feature>
<feature type="region of interest" description="Disordered" evidence="1">
    <location>
        <begin position="143"/>
        <end position="170"/>
    </location>
</feature>